<evidence type="ECO:0000256" key="13">
    <source>
        <dbReference type="ARBA" id="ARBA00024209"/>
    </source>
</evidence>
<comment type="similarity">
    <text evidence="13">Belongs to the RING-type zinc finger family. ATL subfamily.</text>
</comment>
<dbReference type="AlphaFoldDB" id="A0ABC8S2K6"/>
<gene>
    <name evidence="18" type="ORF">ILEXP_LOCUS18128</name>
</gene>
<feature type="compositionally biased region" description="Basic and acidic residues" evidence="15">
    <location>
        <begin position="257"/>
        <end position="266"/>
    </location>
</feature>
<accession>A0ABC8S2K6</accession>
<keyword evidence="11 16" id="KW-1133">Transmembrane helix</keyword>
<name>A0ABC8S2K6_9AQUA</name>
<feature type="region of interest" description="Disordered" evidence="15">
    <location>
        <begin position="247"/>
        <end position="295"/>
    </location>
</feature>
<keyword evidence="19" id="KW-1185">Reference proteome</keyword>
<evidence type="ECO:0000256" key="7">
    <source>
        <dbReference type="ARBA" id="ARBA00022723"/>
    </source>
</evidence>
<dbReference type="InterPro" id="IPR044600">
    <property type="entry name" value="ATL1/ATL16-like"/>
</dbReference>
<evidence type="ECO:0000256" key="14">
    <source>
        <dbReference type="PROSITE-ProRule" id="PRU00175"/>
    </source>
</evidence>
<dbReference type="PANTHER" id="PTHR46913">
    <property type="entry name" value="RING-H2 FINGER PROTEIN ATL16"/>
    <property type="match status" value="1"/>
</dbReference>
<sequence length="377" mass="42657">MPILKAPLVKIITFASKVSSSRMFSTNPSLMDSLQKHIYIHESQVLPPIKNQQNSTSQSSLPFSDNGFPILAIAVLGIMGTAFLLVSYCIFVTKCCLNWQQVDPLRRFSITRARRSEDPLMAYSPSWQSRGLDDLFIREIPTFRYSKGEGESEERGLSKCVVCLAEFQEEDMLKVLPKCSHAFHLDCIDVWLQSNANCPLCRSSISGRTTYPMDRIIAPTSSPQDPQPFVRSLVGSEEDFVVIELNEEDGTGMLSDRPQDRSDSMEHLVQSRSHSSSQFQQKLGKSKPRKSHHASIMGDEGINVREKDDQFGVQPIRRSFSMDSAADRHVYLTVQEIIRQNRHLREVRNSEECSSRVRRPFLSFGHGRGCRSAVLPI</sequence>
<reference evidence="18 19" key="1">
    <citation type="submission" date="2024-02" db="EMBL/GenBank/DDBJ databases">
        <authorList>
            <person name="Vignale AGUSTIN F."/>
            <person name="Sosa J E."/>
            <person name="Modenutti C."/>
        </authorList>
    </citation>
    <scope>NUCLEOTIDE SEQUENCE [LARGE SCALE GENOMIC DNA]</scope>
</reference>
<comment type="catalytic activity">
    <reaction evidence="1">
        <text>S-ubiquitinyl-[E2 ubiquitin-conjugating enzyme]-L-cysteine + [acceptor protein]-L-lysine = [E2 ubiquitin-conjugating enzyme]-L-cysteine + N(6)-ubiquitinyl-[acceptor protein]-L-lysine.</text>
        <dbReference type="EC" id="2.3.2.27"/>
    </reaction>
</comment>
<evidence type="ECO:0000256" key="8">
    <source>
        <dbReference type="ARBA" id="ARBA00022771"/>
    </source>
</evidence>
<keyword evidence="7" id="KW-0479">Metal-binding</keyword>
<evidence type="ECO:0000256" key="15">
    <source>
        <dbReference type="SAM" id="MobiDB-lite"/>
    </source>
</evidence>
<dbReference type="InterPro" id="IPR013083">
    <property type="entry name" value="Znf_RING/FYVE/PHD"/>
</dbReference>
<comment type="subcellular location">
    <subcellularLocation>
        <location evidence="2">Membrane</location>
        <topology evidence="2">Single-pass membrane protein</topology>
    </subcellularLocation>
</comment>
<comment type="pathway">
    <text evidence="3">Protein modification; protein ubiquitination.</text>
</comment>
<dbReference type="EC" id="2.3.2.27" evidence="4"/>
<keyword evidence="9" id="KW-0833">Ubl conjugation pathway</keyword>
<dbReference type="GO" id="GO:0008270">
    <property type="term" value="F:zinc ion binding"/>
    <property type="evidence" value="ECO:0007669"/>
    <property type="project" value="UniProtKB-KW"/>
</dbReference>
<keyword evidence="6 16" id="KW-0812">Transmembrane</keyword>
<evidence type="ECO:0000256" key="12">
    <source>
        <dbReference type="ARBA" id="ARBA00023136"/>
    </source>
</evidence>
<feature type="compositionally biased region" description="Basic residues" evidence="15">
    <location>
        <begin position="284"/>
        <end position="293"/>
    </location>
</feature>
<dbReference type="Gene3D" id="3.30.40.10">
    <property type="entry name" value="Zinc/RING finger domain, C3HC4 (zinc finger)"/>
    <property type="match status" value="1"/>
</dbReference>
<keyword evidence="5" id="KW-0808">Transferase</keyword>
<evidence type="ECO:0000256" key="11">
    <source>
        <dbReference type="ARBA" id="ARBA00022989"/>
    </source>
</evidence>
<evidence type="ECO:0000313" key="19">
    <source>
        <dbReference type="Proteomes" id="UP001642360"/>
    </source>
</evidence>
<feature type="compositionally biased region" description="Low complexity" evidence="15">
    <location>
        <begin position="270"/>
        <end position="281"/>
    </location>
</feature>
<organism evidence="18 19">
    <name type="scientific">Ilex paraguariensis</name>
    <name type="common">yerba mate</name>
    <dbReference type="NCBI Taxonomy" id="185542"/>
    <lineage>
        <taxon>Eukaryota</taxon>
        <taxon>Viridiplantae</taxon>
        <taxon>Streptophyta</taxon>
        <taxon>Embryophyta</taxon>
        <taxon>Tracheophyta</taxon>
        <taxon>Spermatophyta</taxon>
        <taxon>Magnoliopsida</taxon>
        <taxon>eudicotyledons</taxon>
        <taxon>Gunneridae</taxon>
        <taxon>Pentapetalae</taxon>
        <taxon>asterids</taxon>
        <taxon>campanulids</taxon>
        <taxon>Aquifoliales</taxon>
        <taxon>Aquifoliaceae</taxon>
        <taxon>Ilex</taxon>
    </lineage>
</organism>
<dbReference type="EMBL" id="CAUOFW020001970">
    <property type="protein sequence ID" value="CAK9150015.1"/>
    <property type="molecule type" value="Genomic_DNA"/>
</dbReference>
<feature type="transmembrane region" description="Helical" evidence="16">
    <location>
        <begin position="68"/>
        <end position="91"/>
    </location>
</feature>
<dbReference type="SMART" id="SM00184">
    <property type="entry name" value="RING"/>
    <property type="match status" value="1"/>
</dbReference>
<evidence type="ECO:0000256" key="4">
    <source>
        <dbReference type="ARBA" id="ARBA00012483"/>
    </source>
</evidence>
<evidence type="ECO:0000256" key="3">
    <source>
        <dbReference type="ARBA" id="ARBA00004906"/>
    </source>
</evidence>
<feature type="domain" description="RING-type" evidence="17">
    <location>
        <begin position="160"/>
        <end position="202"/>
    </location>
</feature>
<dbReference type="PROSITE" id="PS50089">
    <property type="entry name" value="ZF_RING_2"/>
    <property type="match status" value="1"/>
</dbReference>
<proteinExistence type="inferred from homology"/>
<dbReference type="InterPro" id="IPR001841">
    <property type="entry name" value="Znf_RING"/>
</dbReference>
<comment type="caution">
    <text evidence="18">The sequence shown here is derived from an EMBL/GenBank/DDBJ whole genome shotgun (WGS) entry which is preliminary data.</text>
</comment>
<evidence type="ECO:0000256" key="1">
    <source>
        <dbReference type="ARBA" id="ARBA00000900"/>
    </source>
</evidence>
<evidence type="ECO:0000256" key="16">
    <source>
        <dbReference type="SAM" id="Phobius"/>
    </source>
</evidence>
<evidence type="ECO:0000259" key="17">
    <source>
        <dbReference type="PROSITE" id="PS50089"/>
    </source>
</evidence>
<dbReference type="SUPFAM" id="SSF57850">
    <property type="entry name" value="RING/U-box"/>
    <property type="match status" value="1"/>
</dbReference>
<dbReference type="Pfam" id="PF13639">
    <property type="entry name" value="zf-RING_2"/>
    <property type="match status" value="1"/>
</dbReference>
<evidence type="ECO:0000256" key="2">
    <source>
        <dbReference type="ARBA" id="ARBA00004167"/>
    </source>
</evidence>
<evidence type="ECO:0000256" key="5">
    <source>
        <dbReference type="ARBA" id="ARBA00022679"/>
    </source>
</evidence>
<keyword evidence="12 16" id="KW-0472">Membrane</keyword>
<protein>
    <recommendedName>
        <fullName evidence="4">RING-type E3 ubiquitin transferase</fullName>
        <ecNumber evidence="4">2.3.2.27</ecNumber>
    </recommendedName>
</protein>
<dbReference type="CDD" id="cd16461">
    <property type="entry name" value="RING-H2_EL5-like"/>
    <property type="match status" value="1"/>
</dbReference>
<evidence type="ECO:0000256" key="6">
    <source>
        <dbReference type="ARBA" id="ARBA00022692"/>
    </source>
</evidence>
<evidence type="ECO:0000256" key="9">
    <source>
        <dbReference type="ARBA" id="ARBA00022786"/>
    </source>
</evidence>
<evidence type="ECO:0000313" key="18">
    <source>
        <dbReference type="EMBL" id="CAK9150015.1"/>
    </source>
</evidence>
<keyword evidence="10" id="KW-0862">Zinc</keyword>
<dbReference type="Proteomes" id="UP001642360">
    <property type="component" value="Unassembled WGS sequence"/>
</dbReference>
<evidence type="ECO:0000256" key="10">
    <source>
        <dbReference type="ARBA" id="ARBA00022833"/>
    </source>
</evidence>
<dbReference type="PANTHER" id="PTHR46913:SF8">
    <property type="entry name" value="RING-TYPE E3 UBIQUITIN TRANSFERASE"/>
    <property type="match status" value="1"/>
</dbReference>
<dbReference type="GO" id="GO:0016020">
    <property type="term" value="C:membrane"/>
    <property type="evidence" value="ECO:0007669"/>
    <property type="project" value="UniProtKB-SubCell"/>
</dbReference>
<dbReference type="FunFam" id="3.30.40.10:FF:000187">
    <property type="entry name" value="E3 ubiquitin-protein ligase ATL6"/>
    <property type="match status" value="1"/>
</dbReference>
<dbReference type="GO" id="GO:0061630">
    <property type="term" value="F:ubiquitin protein ligase activity"/>
    <property type="evidence" value="ECO:0007669"/>
    <property type="project" value="UniProtKB-EC"/>
</dbReference>
<keyword evidence="8 14" id="KW-0863">Zinc-finger</keyword>